<gene>
    <name evidence="1" type="ORF">WS64_30350</name>
</gene>
<evidence type="ECO:0000313" key="1">
    <source>
        <dbReference type="EMBL" id="KWZ29785.1"/>
    </source>
</evidence>
<comment type="caution">
    <text evidence="1">The sequence shown here is derived from an EMBL/GenBank/DDBJ whole genome shotgun (WGS) entry which is preliminary data.</text>
</comment>
<dbReference type="EMBL" id="LNJP01000004">
    <property type="protein sequence ID" value="KWZ29785.1"/>
    <property type="molecule type" value="Genomic_DNA"/>
</dbReference>
<dbReference type="AlphaFoldDB" id="A0AAW3PNT9"/>
<name>A0AAW3PNT9_9BURK</name>
<reference evidence="1 2" key="1">
    <citation type="submission" date="2015-11" db="EMBL/GenBank/DDBJ databases">
        <authorList>
            <person name="Sahl J."/>
            <person name="Wagner D."/>
            <person name="Keim P."/>
        </authorList>
    </citation>
    <scope>NUCLEOTIDE SEQUENCE [LARGE SCALE GENOMIC DNA]</scope>
    <source>
        <strain evidence="1 2">AZ-4-2-10-S1-D7</strain>
    </source>
</reference>
<evidence type="ECO:0000313" key="2">
    <source>
        <dbReference type="Proteomes" id="UP000070434"/>
    </source>
</evidence>
<dbReference type="Proteomes" id="UP000070434">
    <property type="component" value="Unassembled WGS sequence"/>
</dbReference>
<protein>
    <submittedName>
        <fullName evidence="1">Uncharacterized protein</fullName>
    </submittedName>
</protein>
<accession>A0AAW3PNT9</accession>
<organism evidence="1 2">
    <name type="scientific">Burkholderia anthina</name>
    <dbReference type="NCBI Taxonomy" id="179879"/>
    <lineage>
        <taxon>Bacteria</taxon>
        <taxon>Pseudomonadati</taxon>
        <taxon>Pseudomonadota</taxon>
        <taxon>Betaproteobacteria</taxon>
        <taxon>Burkholderiales</taxon>
        <taxon>Burkholderiaceae</taxon>
        <taxon>Burkholderia</taxon>
        <taxon>Burkholderia cepacia complex</taxon>
    </lineage>
</organism>
<sequence>MTARGAFGQHATFASIIRQAVSKLPTWMRLRSMRSTSPATMPASIKPACAARTMSGLTRSCMSIVTCG</sequence>
<proteinExistence type="predicted"/>